<evidence type="ECO:0000313" key="1">
    <source>
        <dbReference type="EMBL" id="RVX15224.1"/>
    </source>
</evidence>
<name>A0A438K1Y7_VITVI</name>
<reference evidence="1 2" key="1">
    <citation type="journal article" date="2018" name="PLoS Genet.">
        <title>Population sequencing reveals clonal diversity and ancestral inbreeding in the grapevine cultivar Chardonnay.</title>
        <authorList>
            <person name="Roach M.J."/>
            <person name="Johnson D.L."/>
            <person name="Bohlmann J."/>
            <person name="van Vuuren H.J."/>
            <person name="Jones S.J."/>
            <person name="Pretorius I.S."/>
            <person name="Schmidt S.A."/>
            <person name="Borneman A.R."/>
        </authorList>
    </citation>
    <scope>NUCLEOTIDE SEQUENCE [LARGE SCALE GENOMIC DNA]</scope>
    <source>
        <strain evidence="2">cv. Chardonnay</strain>
        <tissue evidence="1">Leaf</tissue>
    </source>
</reference>
<dbReference type="AlphaFoldDB" id="A0A438K1Y7"/>
<evidence type="ECO:0000313" key="2">
    <source>
        <dbReference type="Proteomes" id="UP000288805"/>
    </source>
</evidence>
<organism evidence="1 2">
    <name type="scientific">Vitis vinifera</name>
    <name type="common">Grape</name>
    <dbReference type="NCBI Taxonomy" id="29760"/>
    <lineage>
        <taxon>Eukaryota</taxon>
        <taxon>Viridiplantae</taxon>
        <taxon>Streptophyta</taxon>
        <taxon>Embryophyta</taxon>
        <taxon>Tracheophyta</taxon>
        <taxon>Spermatophyta</taxon>
        <taxon>Magnoliopsida</taxon>
        <taxon>eudicotyledons</taxon>
        <taxon>Gunneridae</taxon>
        <taxon>Pentapetalae</taxon>
        <taxon>rosids</taxon>
        <taxon>Vitales</taxon>
        <taxon>Vitaceae</taxon>
        <taxon>Viteae</taxon>
        <taxon>Vitis</taxon>
    </lineage>
</organism>
<sequence length="658" mass="76184">MEVGVNEMIFGQNWGTLEACGEIHGASERLQHDQTSKGKEELFQVKGKCPQSARFLGGQGEGSSVCGDEIMAKRLATKDFKKWALFEEIYWRQKSRELWLKEEDKNTKFFHRMASAHCRRNFMGRVRVARNWLSRDDEIKAGVWSILSLRSKSFSALSALNKDKASGLDRQILNAVFVANEAIDLRLKSGTNGILGFKVEGRGGKGVEVPHLLFADDTLIFCEASKNQLLHLHWVFMWFEAIFGLKINHEKRLDRREVVKKAHKQRAERGLGIQNLSILNKALLGKSSWGFMSKGVPFWKKVIIGKYGVEEGGWWSLEVREGYGIGLWKAIRKGWDAFKSKISYDLGNGKRVRFWKDIRCEDIWCGDTRLSTSFPSLFTIVTSKEAWVCDVWEHTNFGGCWNPCFVKNFQDWELDCVEALLLRLHSKSMSREVDDKNFQDWELGCVEALLLCLHSKSMSREVDDKAVWMATKGGWFLVKSFYDGMVQRGSGRFRFFPYKDYLEFLGLNKSEFLCLRSNLEGDFNYGQLEEERLDFGEHLLSLQRRGGILGSHPSYCSKASLLWQLVFSLFGVVRVLHTLVQATLLSWHSRSVRKRKKKAWNVVTLCLFWIIWKERKRRAFHNVELSNKELKFSFVFNFLEWTKEDPGQESFSMIDFID</sequence>
<gene>
    <name evidence="1" type="ORF">CK203_007906</name>
</gene>
<evidence type="ECO:0008006" key="3">
    <source>
        <dbReference type="Google" id="ProtNLM"/>
    </source>
</evidence>
<comment type="caution">
    <text evidence="1">The sequence shown here is derived from an EMBL/GenBank/DDBJ whole genome shotgun (WGS) entry which is preliminary data.</text>
</comment>
<dbReference type="Proteomes" id="UP000288805">
    <property type="component" value="Unassembled WGS sequence"/>
</dbReference>
<protein>
    <recommendedName>
        <fullName evidence="3">Reverse transcriptase domain-containing protein</fullName>
    </recommendedName>
</protein>
<proteinExistence type="predicted"/>
<dbReference type="EMBL" id="QGNW01000019">
    <property type="protein sequence ID" value="RVX15224.1"/>
    <property type="molecule type" value="Genomic_DNA"/>
</dbReference>
<accession>A0A438K1Y7</accession>